<name>A0A1A8FR64_9TELE</name>
<dbReference type="EMBL" id="HAEB01014990">
    <property type="protein sequence ID" value="SBQ61517.1"/>
    <property type="molecule type" value="Transcribed_RNA"/>
</dbReference>
<feature type="region of interest" description="Disordered" evidence="1">
    <location>
        <begin position="1"/>
        <end position="70"/>
    </location>
</feature>
<evidence type="ECO:0000256" key="1">
    <source>
        <dbReference type="SAM" id="MobiDB-lite"/>
    </source>
</evidence>
<proteinExistence type="predicted"/>
<sequence>QLSRRKDRGSPPLCCTPSPLRAGRRPTGSDRRPVTACRRHTAARRLLSSSVPHTSLRDRETDPRRSLSSNPASFHQTIFARFLLLYFPPLLK</sequence>
<evidence type="ECO:0000313" key="2">
    <source>
        <dbReference type="EMBL" id="SBQ61517.1"/>
    </source>
</evidence>
<feature type="compositionally biased region" description="Basic and acidic residues" evidence="1">
    <location>
        <begin position="55"/>
        <end position="65"/>
    </location>
</feature>
<reference evidence="2" key="1">
    <citation type="submission" date="2016-05" db="EMBL/GenBank/DDBJ databases">
        <authorList>
            <person name="Lavstsen T."/>
            <person name="Jespersen J.S."/>
        </authorList>
    </citation>
    <scope>NUCLEOTIDE SEQUENCE</scope>
    <source>
        <tissue evidence="2">Brain</tissue>
    </source>
</reference>
<gene>
    <name evidence="2" type="primary">SH2D1A</name>
</gene>
<accession>A0A1A8FR64</accession>
<feature type="non-terminal residue" evidence="2">
    <location>
        <position position="1"/>
    </location>
</feature>
<protein>
    <submittedName>
        <fullName evidence="2">SH2 domain containing 1A</fullName>
    </submittedName>
</protein>
<reference evidence="2" key="2">
    <citation type="submission" date="2016-06" db="EMBL/GenBank/DDBJ databases">
        <title>The genome of a short-lived fish provides insights into sex chromosome evolution and the genetic control of aging.</title>
        <authorList>
            <person name="Reichwald K."/>
            <person name="Felder M."/>
            <person name="Petzold A."/>
            <person name="Koch P."/>
            <person name="Groth M."/>
            <person name="Platzer M."/>
        </authorList>
    </citation>
    <scope>NUCLEOTIDE SEQUENCE</scope>
    <source>
        <tissue evidence="2">Brain</tissue>
    </source>
</reference>
<organism evidence="2">
    <name type="scientific">Nothobranchius korthausae</name>
    <dbReference type="NCBI Taxonomy" id="1143690"/>
    <lineage>
        <taxon>Eukaryota</taxon>
        <taxon>Metazoa</taxon>
        <taxon>Chordata</taxon>
        <taxon>Craniata</taxon>
        <taxon>Vertebrata</taxon>
        <taxon>Euteleostomi</taxon>
        <taxon>Actinopterygii</taxon>
        <taxon>Neopterygii</taxon>
        <taxon>Teleostei</taxon>
        <taxon>Neoteleostei</taxon>
        <taxon>Acanthomorphata</taxon>
        <taxon>Ovalentaria</taxon>
        <taxon>Atherinomorphae</taxon>
        <taxon>Cyprinodontiformes</taxon>
        <taxon>Nothobranchiidae</taxon>
        <taxon>Nothobranchius</taxon>
    </lineage>
</organism>
<dbReference type="AlphaFoldDB" id="A0A1A8FR64"/>